<organism evidence="1">
    <name type="scientific">Anguilla anguilla</name>
    <name type="common">European freshwater eel</name>
    <name type="synonym">Muraena anguilla</name>
    <dbReference type="NCBI Taxonomy" id="7936"/>
    <lineage>
        <taxon>Eukaryota</taxon>
        <taxon>Metazoa</taxon>
        <taxon>Chordata</taxon>
        <taxon>Craniata</taxon>
        <taxon>Vertebrata</taxon>
        <taxon>Euteleostomi</taxon>
        <taxon>Actinopterygii</taxon>
        <taxon>Neopterygii</taxon>
        <taxon>Teleostei</taxon>
        <taxon>Anguilliformes</taxon>
        <taxon>Anguillidae</taxon>
        <taxon>Anguilla</taxon>
    </lineage>
</organism>
<reference evidence="1" key="1">
    <citation type="submission" date="2014-11" db="EMBL/GenBank/DDBJ databases">
        <authorList>
            <person name="Amaro Gonzalez C."/>
        </authorList>
    </citation>
    <scope>NUCLEOTIDE SEQUENCE</scope>
</reference>
<name>A0A0E9WCE7_ANGAN</name>
<protein>
    <submittedName>
        <fullName evidence="1">Uncharacterized protein</fullName>
    </submittedName>
</protein>
<accession>A0A0E9WCE7</accession>
<evidence type="ECO:0000313" key="1">
    <source>
        <dbReference type="EMBL" id="JAH87163.1"/>
    </source>
</evidence>
<sequence length="41" mass="4384">MAGAVALLGPCGLKLGNRLQVTPNQVLQQSYAFTGHTYTTY</sequence>
<dbReference type="AlphaFoldDB" id="A0A0E9WCE7"/>
<reference evidence="1" key="2">
    <citation type="journal article" date="2015" name="Fish Shellfish Immunol.">
        <title>Early steps in the European eel (Anguilla anguilla)-Vibrio vulnificus interaction in the gills: Role of the RtxA13 toxin.</title>
        <authorList>
            <person name="Callol A."/>
            <person name="Pajuelo D."/>
            <person name="Ebbesson L."/>
            <person name="Teles M."/>
            <person name="MacKenzie S."/>
            <person name="Amaro C."/>
        </authorList>
    </citation>
    <scope>NUCLEOTIDE SEQUENCE</scope>
</reference>
<proteinExistence type="predicted"/>
<dbReference type="EMBL" id="GBXM01021414">
    <property type="protein sequence ID" value="JAH87163.1"/>
    <property type="molecule type" value="Transcribed_RNA"/>
</dbReference>